<dbReference type="InterPro" id="IPR018247">
    <property type="entry name" value="EF_Hand_1_Ca_BS"/>
</dbReference>
<evidence type="ECO:0000256" key="2">
    <source>
        <dbReference type="ARBA" id="ARBA00022741"/>
    </source>
</evidence>
<dbReference type="InterPro" id="IPR027417">
    <property type="entry name" value="P-loop_NTPase"/>
</dbReference>
<feature type="domain" description="FtsK" evidence="6">
    <location>
        <begin position="611"/>
        <end position="816"/>
    </location>
</feature>
<dbReference type="RefSeq" id="WP_165345222.1">
    <property type="nucleotide sequence ID" value="NZ_JAAKZX010000289.1"/>
</dbReference>
<keyword evidence="2 4" id="KW-0547">Nucleotide-binding</keyword>
<comment type="caution">
    <text evidence="7">The sequence shown here is derived from an EMBL/GenBank/DDBJ whole genome shotgun (WGS) entry which is preliminary data.</text>
</comment>
<accession>A0ABX0E600</accession>
<organism evidence="7 8">
    <name type="scientific">Streptomyces ureilyticus</name>
    <dbReference type="NCBI Taxonomy" id="1775131"/>
    <lineage>
        <taxon>Bacteria</taxon>
        <taxon>Bacillati</taxon>
        <taxon>Actinomycetota</taxon>
        <taxon>Actinomycetes</taxon>
        <taxon>Kitasatosporales</taxon>
        <taxon>Streptomycetaceae</taxon>
        <taxon>Streptomyces</taxon>
    </lineage>
</organism>
<evidence type="ECO:0000313" key="7">
    <source>
        <dbReference type="EMBL" id="NGO48749.1"/>
    </source>
</evidence>
<dbReference type="InterPro" id="IPR002048">
    <property type="entry name" value="EF_hand_dom"/>
</dbReference>
<feature type="binding site" evidence="4">
    <location>
        <begin position="326"/>
        <end position="333"/>
    </location>
    <ligand>
        <name>ATP</name>
        <dbReference type="ChEBI" id="CHEBI:30616"/>
    </ligand>
</feature>
<sequence>MAGRRIALLVATDGYQDPGLNQLRAPARGASELKALLRDPAIGRFDFVRELLNRPKHEIETEIEEALSDRSPDDLVLLYFACHGIRNEADRLFFATLETKLKRPHTTAIPATFIHQLLEECQARTKIVLLDCCYSGLFHRGAPMSDAPVDVESALVGRGTFVITASTALEYAYEGEHRTIDNPLSAPRFTAAVIEGLSTGMADQNRDGVITPEELYAYVHDTVVNQAGPEQTPTKSGQCEGHVELAYAPWIDAAAGPAARAAMAEELTLGSLLPPPVATVDRGFICDAWEGASRLVAPIGRVENGTGGDLMCVDFSSRDGNAAVVGKLGSGKTTLLRSVIMSLALTHTPHEAEFHLLEGAVNRLGVLRSLPHVRTYAAPHEHSSVEAALTAVKAVISTRRALFRDLDVDSIEAFRALRTTDRIEEGAASDVFLVVDGWLDFCWEHPDFADTINRLANTGLNYGVHLLVTARRWSDFSADLLGLLGTRLELALDNPEESAFDAALASGVAVGWALSRRRRFRVAVPRFDDGTGPAAARESLAETAELVREGWTDFLEGRGEGAGGFSAGSQSTAFARLLGIDNPASLNLPALRNHPNPQDRLTVPIGDGENGQPVLLDLKESSQGGTGPHGLCVGATGSGKSELLRSIVLGLAVRHTTEEVSFLLADFKGGATFRGLADLPHVSGVMTNLEGDPLLMTRMRDAISGELNRRQQLLRAAGVSGLHAYEEARASLAAARHATRLDPIPVLILVIDEFSELLVAQPDFIDLFVQIGRLGRALGVHLLLASQRLEEGRLRGMDTYLSYRIGLRTFSATESRAVLGHPDANHLPPDPGAGYLRANTQGELIRFKAPYASAPLPSTDENEDPSSLLEVVVKQLSTTGPRAHRIWLPPLDESPSVERLLPGGLITTAEAGLHTEGQPLSAPYAMADDPFNQRRSVLWADATGADGHTLVVGGPQSGKSTLLASLVTSFALTHTPQEAQFYCLDFGGGRLFPLSGLPHVGGVSSRLEADRVRRTVAEVAGVLDEREKFFRHYGIDSIATYRQRRAAGEWPGQPWGDVFLVIDGWSTVRTDYEALEPVVNDIAQRGVGYGVHLLISASRYAEVRAALRDQMLGRIELRLSDPMDSEIDRRQAVLVPLGAPGRGLSRDKLHFLTALPKLDDDIEGELLDQTGRLVERVRKNWTGPEAPPIRTLPELLPVDELPGPDQVPGRSVAVGIEDARLAPVFLNFETDPLFLAFGDSESGKSSFLRMLAHQICGKFSPSEAQLLVVDYQRSLLGEIPEAHLLSYCPSGPPVLDVINQLATVLKDRMPGPDVTANQLRSRSWYEGKDVYVLVDDYELVATSTGNPLAPLLEYLPHARDVGLRVVLARSTGGASRGLYEPFVHRMKELGAQGLVLSGDPSEGMLLGRVKPSRQPPGRGTLVQRTATHGVQLGYLPEQFS</sequence>
<dbReference type="Proteomes" id="UP001518140">
    <property type="component" value="Unassembled WGS sequence"/>
</dbReference>
<dbReference type="Pfam" id="PF00656">
    <property type="entry name" value="Peptidase_C14"/>
    <property type="match status" value="1"/>
</dbReference>
<dbReference type="Gene3D" id="3.40.50.1460">
    <property type="match status" value="1"/>
</dbReference>
<dbReference type="NCBIfam" id="TIGR03925">
    <property type="entry name" value="T7SS_EccC_b"/>
    <property type="match status" value="1"/>
</dbReference>
<dbReference type="InterPro" id="IPR002543">
    <property type="entry name" value="FtsK_dom"/>
</dbReference>
<dbReference type="PANTHER" id="PTHR22683:SF1">
    <property type="entry name" value="TYPE VII SECRETION SYSTEM PROTEIN ESSC"/>
    <property type="match status" value="1"/>
</dbReference>
<name>A0ABX0E600_9ACTN</name>
<feature type="binding site" evidence="4">
    <location>
        <begin position="953"/>
        <end position="960"/>
    </location>
    <ligand>
        <name>ATP</name>
        <dbReference type="ChEBI" id="CHEBI:30616"/>
    </ligand>
</feature>
<dbReference type="Pfam" id="PF01580">
    <property type="entry name" value="FtsK_SpoIIIE"/>
    <property type="match status" value="3"/>
</dbReference>
<evidence type="ECO:0000256" key="3">
    <source>
        <dbReference type="ARBA" id="ARBA00022840"/>
    </source>
</evidence>
<feature type="domain" description="FtsK" evidence="6">
    <location>
        <begin position="308"/>
        <end position="499"/>
    </location>
</feature>
<keyword evidence="3 4" id="KW-0067">ATP-binding</keyword>
<reference evidence="7 8" key="1">
    <citation type="submission" date="2020-02" db="EMBL/GenBank/DDBJ databases">
        <title>Whole-genome analyses of novel actinobacteria.</title>
        <authorList>
            <person name="Sahin N."/>
            <person name="Tokatli A."/>
        </authorList>
    </citation>
    <scope>NUCLEOTIDE SEQUENCE [LARGE SCALE GENOMIC DNA]</scope>
    <source>
        <strain evidence="7 8">YC419</strain>
    </source>
</reference>
<dbReference type="PANTHER" id="PTHR22683">
    <property type="entry name" value="SPORULATION PROTEIN RELATED"/>
    <property type="match status" value="1"/>
</dbReference>
<dbReference type="SUPFAM" id="SSF52129">
    <property type="entry name" value="Caspase-like"/>
    <property type="match status" value="1"/>
</dbReference>
<dbReference type="PROSITE" id="PS00018">
    <property type="entry name" value="EF_HAND_1"/>
    <property type="match status" value="1"/>
</dbReference>
<keyword evidence="1" id="KW-0677">Repeat</keyword>
<evidence type="ECO:0000256" key="1">
    <source>
        <dbReference type="ARBA" id="ARBA00022737"/>
    </source>
</evidence>
<dbReference type="InterPro" id="IPR023837">
    <property type="entry name" value="EccCb-like_Actinobacteria"/>
</dbReference>
<dbReference type="PROSITE" id="PS50222">
    <property type="entry name" value="EF_HAND_2"/>
    <property type="match status" value="1"/>
</dbReference>
<dbReference type="InterPro" id="IPR011600">
    <property type="entry name" value="Pept_C14_caspase"/>
</dbReference>
<evidence type="ECO:0000313" key="8">
    <source>
        <dbReference type="Proteomes" id="UP001518140"/>
    </source>
</evidence>
<feature type="domain" description="EF-hand" evidence="5">
    <location>
        <begin position="201"/>
        <end position="225"/>
    </location>
</feature>
<feature type="domain" description="FtsK" evidence="6">
    <location>
        <begin position="1221"/>
        <end position="1404"/>
    </location>
</feature>
<dbReference type="InterPro" id="IPR003593">
    <property type="entry name" value="AAA+_ATPase"/>
</dbReference>
<dbReference type="SMART" id="SM00382">
    <property type="entry name" value="AAA"/>
    <property type="match status" value="2"/>
</dbReference>
<gene>
    <name evidence="7" type="primary">eccCb</name>
    <name evidence="7" type="ORF">G6048_43990</name>
</gene>
<protein>
    <submittedName>
        <fullName evidence="7">Type VII secretion protein EccCb</fullName>
    </submittedName>
</protein>
<dbReference type="InterPro" id="IPR029030">
    <property type="entry name" value="Caspase-like_dom_sf"/>
</dbReference>
<dbReference type="Gene3D" id="3.40.50.300">
    <property type="entry name" value="P-loop containing nucleotide triphosphate hydrolases"/>
    <property type="match status" value="4"/>
</dbReference>
<dbReference type="NCBIfam" id="NF047832">
    <property type="entry name" value="caspase_w_EACC1"/>
    <property type="match status" value="1"/>
</dbReference>
<dbReference type="InterPro" id="IPR050206">
    <property type="entry name" value="FtsK/SpoIIIE/SftA"/>
</dbReference>
<evidence type="ECO:0000259" key="6">
    <source>
        <dbReference type="PROSITE" id="PS50901"/>
    </source>
</evidence>
<feature type="binding site" evidence="4">
    <location>
        <begin position="1238"/>
        <end position="1245"/>
    </location>
    <ligand>
        <name>ATP</name>
        <dbReference type="ChEBI" id="CHEBI:30616"/>
    </ligand>
</feature>
<proteinExistence type="predicted"/>
<dbReference type="PROSITE" id="PS50901">
    <property type="entry name" value="FTSK"/>
    <property type="match status" value="4"/>
</dbReference>
<evidence type="ECO:0000256" key="4">
    <source>
        <dbReference type="PROSITE-ProRule" id="PRU00289"/>
    </source>
</evidence>
<feature type="binding site" evidence="4">
    <location>
        <begin position="634"/>
        <end position="641"/>
    </location>
    <ligand>
        <name>ATP</name>
        <dbReference type="ChEBI" id="CHEBI:30616"/>
    </ligand>
</feature>
<keyword evidence="8" id="KW-1185">Reference proteome</keyword>
<feature type="domain" description="FtsK" evidence="6">
    <location>
        <begin position="934"/>
        <end position="1126"/>
    </location>
</feature>
<dbReference type="SUPFAM" id="SSF52540">
    <property type="entry name" value="P-loop containing nucleoside triphosphate hydrolases"/>
    <property type="match status" value="4"/>
</dbReference>
<dbReference type="EMBL" id="JAAKZX010000289">
    <property type="protein sequence ID" value="NGO48749.1"/>
    <property type="molecule type" value="Genomic_DNA"/>
</dbReference>
<evidence type="ECO:0000259" key="5">
    <source>
        <dbReference type="PROSITE" id="PS50222"/>
    </source>
</evidence>